<feature type="compositionally biased region" description="Basic and acidic residues" evidence="1">
    <location>
        <begin position="23"/>
        <end position="35"/>
    </location>
</feature>
<name>A0AAN7QJC8_9MYRT</name>
<accession>A0AAN7QJC8</accession>
<sequence length="54" mass="6197">MDSGLSWADQWDNHPDPPPQSSSRDDKKGNGESKIKKMKLVKWMKELCKKPANK</sequence>
<gene>
    <name evidence="2" type="ORF">SAY87_008372</name>
</gene>
<dbReference type="AlphaFoldDB" id="A0AAN7QJC8"/>
<protein>
    <submittedName>
        <fullName evidence="2">Uncharacterized protein</fullName>
    </submittedName>
</protein>
<comment type="caution">
    <text evidence="2">The sequence shown here is derived from an EMBL/GenBank/DDBJ whole genome shotgun (WGS) entry which is preliminary data.</text>
</comment>
<organism evidence="2 3">
    <name type="scientific">Trapa incisa</name>
    <dbReference type="NCBI Taxonomy" id="236973"/>
    <lineage>
        <taxon>Eukaryota</taxon>
        <taxon>Viridiplantae</taxon>
        <taxon>Streptophyta</taxon>
        <taxon>Embryophyta</taxon>
        <taxon>Tracheophyta</taxon>
        <taxon>Spermatophyta</taxon>
        <taxon>Magnoliopsida</taxon>
        <taxon>eudicotyledons</taxon>
        <taxon>Gunneridae</taxon>
        <taxon>Pentapetalae</taxon>
        <taxon>rosids</taxon>
        <taxon>malvids</taxon>
        <taxon>Myrtales</taxon>
        <taxon>Lythraceae</taxon>
        <taxon>Trapa</taxon>
    </lineage>
</organism>
<reference evidence="2 3" key="1">
    <citation type="journal article" date="2023" name="Hortic Res">
        <title>Pangenome of water caltrop reveals structural variations and asymmetric subgenome divergence after allopolyploidization.</title>
        <authorList>
            <person name="Zhang X."/>
            <person name="Chen Y."/>
            <person name="Wang L."/>
            <person name="Yuan Y."/>
            <person name="Fang M."/>
            <person name="Shi L."/>
            <person name="Lu R."/>
            <person name="Comes H.P."/>
            <person name="Ma Y."/>
            <person name="Chen Y."/>
            <person name="Huang G."/>
            <person name="Zhou Y."/>
            <person name="Zheng Z."/>
            <person name="Qiu Y."/>
        </authorList>
    </citation>
    <scope>NUCLEOTIDE SEQUENCE [LARGE SCALE GENOMIC DNA]</scope>
    <source>
        <tissue evidence="2">Roots</tissue>
    </source>
</reference>
<dbReference type="EMBL" id="JAXIOK010000007">
    <property type="protein sequence ID" value="KAK4766730.1"/>
    <property type="molecule type" value="Genomic_DNA"/>
</dbReference>
<feature type="region of interest" description="Disordered" evidence="1">
    <location>
        <begin position="1"/>
        <end position="38"/>
    </location>
</feature>
<proteinExistence type="predicted"/>
<dbReference type="Proteomes" id="UP001345219">
    <property type="component" value="Chromosome 7"/>
</dbReference>
<evidence type="ECO:0000313" key="2">
    <source>
        <dbReference type="EMBL" id="KAK4766730.1"/>
    </source>
</evidence>
<keyword evidence="3" id="KW-1185">Reference proteome</keyword>
<evidence type="ECO:0000313" key="3">
    <source>
        <dbReference type="Proteomes" id="UP001345219"/>
    </source>
</evidence>
<evidence type="ECO:0000256" key="1">
    <source>
        <dbReference type="SAM" id="MobiDB-lite"/>
    </source>
</evidence>